<gene>
    <name evidence="2" type="ORF">OV287_40475</name>
</gene>
<feature type="compositionally biased region" description="Polar residues" evidence="1">
    <location>
        <begin position="58"/>
        <end position="67"/>
    </location>
</feature>
<proteinExistence type="predicted"/>
<protein>
    <submittedName>
        <fullName evidence="2">Mersacidin/lichenicidin family type 2 lantibiotic</fullName>
    </submittedName>
</protein>
<evidence type="ECO:0000256" key="1">
    <source>
        <dbReference type="SAM" id="MobiDB-lite"/>
    </source>
</evidence>
<dbReference type="Proteomes" id="UP001207654">
    <property type="component" value="Unassembled WGS sequence"/>
</dbReference>
<keyword evidence="3" id="KW-1185">Reference proteome</keyword>
<dbReference type="RefSeq" id="WP_267539377.1">
    <property type="nucleotide sequence ID" value="NZ_JAPNKA010000001.1"/>
</dbReference>
<comment type="caution">
    <text evidence="2">The sequence shown here is derived from an EMBL/GenBank/DDBJ whole genome shotgun (WGS) entry which is preliminary data.</text>
</comment>
<dbReference type="NCBIfam" id="TIGR03898">
    <property type="entry name" value="lanti_MRSA_kill"/>
    <property type="match status" value="1"/>
</dbReference>
<dbReference type="EMBL" id="JAPNKA010000001">
    <property type="protein sequence ID" value="MCY1080739.1"/>
    <property type="molecule type" value="Genomic_DNA"/>
</dbReference>
<evidence type="ECO:0000313" key="2">
    <source>
        <dbReference type="EMBL" id="MCY1080739.1"/>
    </source>
</evidence>
<reference evidence="2 3" key="1">
    <citation type="submission" date="2022-11" db="EMBL/GenBank/DDBJ databases">
        <title>Minimal conservation of predation-associated metabolite biosynthetic gene clusters underscores biosynthetic potential of Myxococcota including descriptions for ten novel species: Archangium lansinium sp. nov., Myxococcus landrumus sp. nov., Nannocystis bai.</title>
        <authorList>
            <person name="Ahearne A."/>
            <person name="Stevens C."/>
            <person name="Phillips K."/>
        </authorList>
    </citation>
    <scope>NUCLEOTIDE SEQUENCE [LARGE SCALE GENOMIC DNA]</scope>
    <source>
        <strain evidence="2 3">MIWBW</strain>
    </source>
</reference>
<dbReference type="InterPro" id="IPR027635">
    <property type="entry name" value="Lantibiotic2_lead_pep_dom"/>
</dbReference>
<evidence type="ECO:0000313" key="3">
    <source>
        <dbReference type="Proteomes" id="UP001207654"/>
    </source>
</evidence>
<sequence>MNQELLTRAREEPSFRARLSAPLRTTLLETPSGRPISELDDEELGGVVGGRSRPRFNPTASDISNGF</sequence>
<organism evidence="2 3">
    <name type="scientific">Archangium lansingense</name>
    <dbReference type="NCBI Taxonomy" id="2995310"/>
    <lineage>
        <taxon>Bacteria</taxon>
        <taxon>Pseudomonadati</taxon>
        <taxon>Myxococcota</taxon>
        <taxon>Myxococcia</taxon>
        <taxon>Myxococcales</taxon>
        <taxon>Cystobacterineae</taxon>
        <taxon>Archangiaceae</taxon>
        <taxon>Archangium</taxon>
    </lineage>
</organism>
<feature type="region of interest" description="Disordered" evidence="1">
    <location>
        <begin position="29"/>
        <end position="67"/>
    </location>
</feature>
<name>A0ABT4AIL0_9BACT</name>
<accession>A0ABT4AIL0</accession>